<dbReference type="Gene3D" id="3.40.50.300">
    <property type="entry name" value="P-loop containing nucleotide triphosphate hydrolases"/>
    <property type="match status" value="1"/>
</dbReference>
<protein>
    <submittedName>
        <fullName evidence="6">PhoH family protein</fullName>
    </submittedName>
</protein>
<dbReference type="PANTHER" id="PTHR30473:SF2">
    <property type="entry name" value="PIN DOMAIN-CONTAINING PROTEIN"/>
    <property type="match status" value="1"/>
</dbReference>
<dbReference type="Pfam" id="PF13638">
    <property type="entry name" value="PIN_4"/>
    <property type="match status" value="1"/>
</dbReference>
<evidence type="ECO:0000259" key="5">
    <source>
        <dbReference type="SMART" id="SM00670"/>
    </source>
</evidence>
<evidence type="ECO:0000256" key="3">
    <source>
        <dbReference type="ARBA" id="ARBA00022840"/>
    </source>
</evidence>
<accession>A0A844FYG1</accession>
<dbReference type="AlphaFoldDB" id="A0A844FYG1"/>
<dbReference type="InterPro" id="IPR003714">
    <property type="entry name" value="PhoH"/>
</dbReference>
<evidence type="ECO:0000256" key="1">
    <source>
        <dbReference type="ARBA" id="ARBA00010393"/>
    </source>
</evidence>
<dbReference type="SUPFAM" id="SSF52540">
    <property type="entry name" value="P-loop containing nucleoside triphosphate hydrolases"/>
    <property type="match status" value="1"/>
</dbReference>
<keyword evidence="2" id="KW-0547">Nucleotide-binding</keyword>
<feature type="domain" description="PIN" evidence="5">
    <location>
        <begin position="4"/>
        <end position="148"/>
    </location>
</feature>
<gene>
    <name evidence="6" type="ORF">FYJ85_02550</name>
</gene>
<proteinExistence type="inferred from homology"/>
<dbReference type="SMART" id="SM00670">
    <property type="entry name" value="PINc"/>
    <property type="match status" value="1"/>
</dbReference>
<dbReference type="GO" id="GO:0005524">
    <property type="term" value="F:ATP binding"/>
    <property type="evidence" value="ECO:0007669"/>
    <property type="project" value="UniProtKB-KW"/>
</dbReference>
<dbReference type="Gene3D" id="3.40.50.1010">
    <property type="entry name" value="5'-nuclease"/>
    <property type="match status" value="1"/>
</dbReference>
<evidence type="ECO:0000256" key="2">
    <source>
        <dbReference type="ARBA" id="ARBA00022741"/>
    </source>
</evidence>
<dbReference type="GO" id="GO:0005829">
    <property type="term" value="C:cytosol"/>
    <property type="evidence" value="ECO:0007669"/>
    <property type="project" value="TreeGrafter"/>
</dbReference>
<dbReference type="Pfam" id="PF02562">
    <property type="entry name" value="PhoH"/>
    <property type="match status" value="1"/>
</dbReference>
<dbReference type="InterPro" id="IPR027417">
    <property type="entry name" value="P-loop_NTPase"/>
</dbReference>
<keyword evidence="7" id="KW-1185">Reference proteome</keyword>
<dbReference type="FunFam" id="3.40.50.300:FF:000013">
    <property type="entry name" value="PhoH family ATPase"/>
    <property type="match status" value="1"/>
</dbReference>
<dbReference type="EMBL" id="VUNS01000002">
    <property type="protein sequence ID" value="MST95923.1"/>
    <property type="molecule type" value="Genomic_DNA"/>
</dbReference>
<dbReference type="CDD" id="cd09883">
    <property type="entry name" value="PIN_VapC_PhoHL-ATPase"/>
    <property type="match status" value="1"/>
</dbReference>
<comment type="similarity">
    <text evidence="4">In the N-terminal section; belongs to the PINc/VapC protein family.</text>
</comment>
<comment type="similarity">
    <text evidence="1">Belongs to the PhoH family.</text>
</comment>
<dbReference type="Proteomes" id="UP000435649">
    <property type="component" value="Unassembled WGS sequence"/>
</dbReference>
<keyword evidence="3" id="KW-0067">ATP-binding</keyword>
<evidence type="ECO:0000313" key="6">
    <source>
        <dbReference type="EMBL" id="MST95923.1"/>
    </source>
</evidence>
<dbReference type="RefSeq" id="WP_106054956.1">
    <property type="nucleotide sequence ID" value="NZ_CALXOB010000031.1"/>
</dbReference>
<organism evidence="6 7">
    <name type="scientific">Victivallis lenta</name>
    <dbReference type="NCBI Taxonomy" id="2606640"/>
    <lineage>
        <taxon>Bacteria</taxon>
        <taxon>Pseudomonadati</taxon>
        <taxon>Lentisphaerota</taxon>
        <taxon>Lentisphaeria</taxon>
        <taxon>Victivallales</taxon>
        <taxon>Victivallaceae</taxon>
        <taxon>Victivallis</taxon>
    </lineage>
</organism>
<dbReference type="InterPro" id="IPR002716">
    <property type="entry name" value="PIN_dom"/>
</dbReference>
<dbReference type="PANTHER" id="PTHR30473">
    <property type="entry name" value="PROTEIN PHOH"/>
    <property type="match status" value="1"/>
</dbReference>
<name>A0A844FYG1_9BACT</name>
<sequence>MTVKAFVLDTNVLLHSAQSIESFHDNDVVIPMAVVEELDKFKKNSDELGRNARQVIRRLDKLRQAAGKPGQLRRGVPLSAVSASATGRLFVLSAAELGNGEMDSKIREVFRLDLGGDSPDNRILKVAFGLQEQGRRVVFISKDINLRLKADAIGLKVMDFERGKVDERALYTGFQEGHLNAAELDALYKGHGIPNGNRSLLVNEFMVITAEGNSKQSALTRLHADDKLEVIDSNRTNRVWNVAPRNKEQRMALDLLLDPEIRLVTLVGGAGTGKTLLALAAAMQLVLNESAFERILVSRPIIPLGNDIGYLPGDKGAKLASWMQPIFDNLDFLLGGEAERKAKSSSRYSVEGLMNSGKLELEALTYIRGRSIPRQFVIVDEAQNLTPHEVKTIISRSGEDTKMVLTGDPHQIDNPYLDASSNGLSYTVDRMKGQPLFGHVTLARSERSELAALAAALL</sequence>
<dbReference type="InterPro" id="IPR051451">
    <property type="entry name" value="PhoH2-like"/>
</dbReference>
<evidence type="ECO:0000313" key="7">
    <source>
        <dbReference type="Proteomes" id="UP000435649"/>
    </source>
</evidence>
<reference evidence="6 7" key="1">
    <citation type="submission" date="2019-08" db="EMBL/GenBank/DDBJ databases">
        <title>In-depth cultivation of the pig gut microbiome towards novel bacterial diversity and tailored functional studies.</title>
        <authorList>
            <person name="Wylensek D."/>
            <person name="Hitch T.C.A."/>
            <person name="Clavel T."/>
        </authorList>
    </citation>
    <scope>NUCLEOTIDE SEQUENCE [LARGE SCALE GENOMIC DNA]</scope>
    <source>
        <strain evidence="6 7">BBE-744-WT-12</strain>
    </source>
</reference>
<dbReference type="SUPFAM" id="SSF88723">
    <property type="entry name" value="PIN domain-like"/>
    <property type="match status" value="1"/>
</dbReference>
<comment type="caution">
    <text evidence="6">The sequence shown here is derived from an EMBL/GenBank/DDBJ whole genome shotgun (WGS) entry which is preliminary data.</text>
</comment>
<evidence type="ECO:0000256" key="4">
    <source>
        <dbReference type="ARBA" id="ARBA00046345"/>
    </source>
</evidence>
<dbReference type="InterPro" id="IPR029060">
    <property type="entry name" value="PIN-like_dom_sf"/>
</dbReference>